<dbReference type="Gene3D" id="3.40.640.10">
    <property type="entry name" value="Type I PLP-dependent aspartate aminotransferase-like (Major domain)"/>
    <property type="match status" value="1"/>
</dbReference>
<proteinExistence type="inferred from homology"/>
<dbReference type="InterPro" id="IPR004839">
    <property type="entry name" value="Aminotransferase_I/II_large"/>
</dbReference>
<dbReference type="InterPro" id="IPR015422">
    <property type="entry name" value="PyrdxlP-dep_Trfase_small"/>
</dbReference>
<dbReference type="OrthoDB" id="9808770at2"/>
<dbReference type="FunFam" id="3.40.640.10:FF:000053">
    <property type="entry name" value="Aminotransferase, class I"/>
    <property type="match status" value="1"/>
</dbReference>
<evidence type="ECO:0000259" key="7">
    <source>
        <dbReference type="Pfam" id="PF00155"/>
    </source>
</evidence>
<keyword evidence="4" id="KW-0032">Aminotransferase</keyword>
<dbReference type="PANTHER" id="PTHR42790:SF19">
    <property type="entry name" value="KYNURENINE_ALPHA-AMINOADIPATE AMINOTRANSFERASE, MITOCHONDRIAL"/>
    <property type="match status" value="1"/>
</dbReference>
<evidence type="ECO:0000256" key="5">
    <source>
        <dbReference type="ARBA" id="ARBA00022679"/>
    </source>
</evidence>
<evidence type="ECO:0000256" key="3">
    <source>
        <dbReference type="ARBA" id="ARBA00011738"/>
    </source>
</evidence>
<keyword evidence="9" id="KW-1185">Reference proteome</keyword>
<dbReference type="CDD" id="cd00609">
    <property type="entry name" value="AAT_like"/>
    <property type="match status" value="1"/>
</dbReference>
<organism evidence="8 9">
    <name type="scientific">Paucidesulfovibrio gracilis DSM 16080</name>
    <dbReference type="NCBI Taxonomy" id="1121449"/>
    <lineage>
        <taxon>Bacteria</taxon>
        <taxon>Pseudomonadati</taxon>
        <taxon>Thermodesulfobacteriota</taxon>
        <taxon>Desulfovibrionia</taxon>
        <taxon>Desulfovibrionales</taxon>
        <taxon>Desulfovibrionaceae</taxon>
        <taxon>Paucidesulfovibrio</taxon>
    </lineage>
</organism>
<dbReference type="STRING" id="1121449.SAMN02745704_01753"/>
<evidence type="ECO:0000313" key="9">
    <source>
        <dbReference type="Proteomes" id="UP000190027"/>
    </source>
</evidence>
<dbReference type="Proteomes" id="UP000190027">
    <property type="component" value="Unassembled WGS sequence"/>
</dbReference>
<dbReference type="Gene3D" id="3.90.1150.10">
    <property type="entry name" value="Aspartate Aminotransferase, domain 1"/>
    <property type="match status" value="1"/>
</dbReference>
<evidence type="ECO:0000256" key="6">
    <source>
        <dbReference type="ARBA" id="ARBA00022898"/>
    </source>
</evidence>
<dbReference type="Pfam" id="PF00155">
    <property type="entry name" value="Aminotran_1_2"/>
    <property type="match status" value="1"/>
</dbReference>
<protein>
    <submittedName>
        <fullName evidence="8">2-aminoadipate transaminase</fullName>
    </submittedName>
</protein>
<keyword evidence="6" id="KW-0663">Pyridoxal phosphate</keyword>
<comment type="similarity">
    <text evidence="2">Belongs to the class-I pyridoxal-phosphate-dependent aminotransferase family.</text>
</comment>
<dbReference type="EMBL" id="FUYC01000007">
    <property type="protein sequence ID" value="SKA84371.1"/>
    <property type="molecule type" value="Genomic_DNA"/>
</dbReference>
<feature type="domain" description="Aminotransferase class I/classII large" evidence="7">
    <location>
        <begin position="43"/>
        <end position="385"/>
    </location>
</feature>
<keyword evidence="5" id="KW-0808">Transferase</keyword>
<gene>
    <name evidence="8" type="ORF">SAMN02745704_01753</name>
</gene>
<accession>A0A1T4X673</accession>
<dbReference type="SUPFAM" id="SSF53383">
    <property type="entry name" value="PLP-dependent transferases"/>
    <property type="match status" value="1"/>
</dbReference>
<sequence length="394" mass="43897">MQETFAKRMGKVHRSFIREILKVTADPSIISFAGGLPNPECFPSKAIAEAAQRALTNAPVSALQYAPTEGDPELRAWIAERYDQRMGLKLDPDDILITTGSQQCVDMVAKVFLDQGDTVVLERPAYLGAIQSFSVFEPQFRTIPLLEDGPDLDALEALLDEAPAKLFYAVPNFQNPSGLSYSLEKRRAVAELCLRRGLLFVEDDPYGELRFKGEHLPSVYTFAEGQSILMGSFSKIATPGFRLGWIVARGDVRDALIRVKQASDLHTPSLTQRIMVELLQHFDMDAHIAMIRERYGHQRNVMVEAIREHFPEGVTISEPEGGMFLWVTLPQGCSSMQLMDKAVACKVAFVPGKPFYVDPGEGENTLRLNFSNASEEMIREGVARLGKALQEFLQ</sequence>
<dbReference type="InterPro" id="IPR050859">
    <property type="entry name" value="Class-I_PLP-dep_aminotransf"/>
</dbReference>
<evidence type="ECO:0000256" key="2">
    <source>
        <dbReference type="ARBA" id="ARBA00007441"/>
    </source>
</evidence>
<dbReference type="AlphaFoldDB" id="A0A1T4X673"/>
<dbReference type="PANTHER" id="PTHR42790">
    <property type="entry name" value="AMINOTRANSFERASE"/>
    <property type="match status" value="1"/>
</dbReference>
<evidence type="ECO:0000256" key="1">
    <source>
        <dbReference type="ARBA" id="ARBA00001933"/>
    </source>
</evidence>
<comment type="subunit">
    <text evidence="3">Homodimer.</text>
</comment>
<dbReference type="GO" id="GO:0008483">
    <property type="term" value="F:transaminase activity"/>
    <property type="evidence" value="ECO:0007669"/>
    <property type="project" value="UniProtKB-KW"/>
</dbReference>
<dbReference type="RefSeq" id="WP_078717318.1">
    <property type="nucleotide sequence ID" value="NZ_FUYC01000007.1"/>
</dbReference>
<dbReference type="GO" id="GO:1901605">
    <property type="term" value="P:alpha-amino acid metabolic process"/>
    <property type="evidence" value="ECO:0007669"/>
    <property type="project" value="TreeGrafter"/>
</dbReference>
<name>A0A1T4X673_9BACT</name>
<dbReference type="InterPro" id="IPR015424">
    <property type="entry name" value="PyrdxlP-dep_Trfase"/>
</dbReference>
<evidence type="ECO:0000256" key="4">
    <source>
        <dbReference type="ARBA" id="ARBA00022576"/>
    </source>
</evidence>
<comment type="cofactor">
    <cofactor evidence="1">
        <name>pyridoxal 5'-phosphate</name>
        <dbReference type="ChEBI" id="CHEBI:597326"/>
    </cofactor>
</comment>
<dbReference type="GO" id="GO:0030170">
    <property type="term" value="F:pyridoxal phosphate binding"/>
    <property type="evidence" value="ECO:0007669"/>
    <property type="project" value="InterPro"/>
</dbReference>
<reference evidence="8 9" key="1">
    <citation type="submission" date="2017-02" db="EMBL/GenBank/DDBJ databases">
        <authorList>
            <person name="Peterson S.W."/>
        </authorList>
    </citation>
    <scope>NUCLEOTIDE SEQUENCE [LARGE SCALE GENOMIC DNA]</scope>
    <source>
        <strain evidence="8 9">DSM 16080</strain>
    </source>
</reference>
<evidence type="ECO:0000313" key="8">
    <source>
        <dbReference type="EMBL" id="SKA84371.1"/>
    </source>
</evidence>
<dbReference type="InterPro" id="IPR015421">
    <property type="entry name" value="PyrdxlP-dep_Trfase_major"/>
</dbReference>